<accession>A0A8S1M2C3</accession>
<feature type="transmembrane region" description="Helical" evidence="1">
    <location>
        <begin position="210"/>
        <end position="230"/>
    </location>
</feature>
<feature type="transmembrane region" description="Helical" evidence="1">
    <location>
        <begin position="150"/>
        <end position="172"/>
    </location>
</feature>
<evidence type="ECO:0000313" key="2">
    <source>
        <dbReference type="EMBL" id="CAD8074958.1"/>
    </source>
</evidence>
<evidence type="ECO:0000313" key="3">
    <source>
        <dbReference type="Proteomes" id="UP000688137"/>
    </source>
</evidence>
<reference evidence="2" key="1">
    <citation type="submission" date="2021-01" db="EMBL/GenBank/DDBJ databases">
        <authorList>
            <consortium name="Genoscope - CEA"/>
            <person name="William W."/>
        </authorList>
    </citation>
    <scope>NUCLEOTIDE SEQUENCE</scope>
</reference>
<evidence type="ECO:0000256" key="1">
    <source>
        <dbReference type="SAM" id="Phobius"/>
    </source>
</evidence>
<name>A0A8S1M2C3_PARPR</name>
<feature type="transmembrane region" description="Helical" evidence="1">
    <location>
        <begin position="117"/>
        <end position="138"/>
    </location>
</feature>
<gene>
    <name evidence="2" type="ORF">PPRIM_AZ9-3.1.T0530240</name>
</gene>
<proteinExistence type="predicted"/>
<dbReference type="EMBL" id="CAJJDM010000053">
    <property type="protein sequence ID" value="CAD8074958.1"/>
    <property type="molecule type" value="Genomic_DNA"/>
</dbReference>
<protein>
    <recommendedName>
        <fullName evidence="4">Transmembrane protein</fullName>
    </recommendedName>
</protein>
<keyword evidence="1" id="KW-0812">Transmembrane</keyword>
<feature type="transmembrane region" description="Helical" evidence="1">
    <location>
        <begin position="178"/>
        <end position="201"/>
    </location>
</feature>
<organism evidence="2 3">
    <name type="scientific">Paramecium primaurelia</name>
    <dbReference type="NCBI Taxonomy" id="5886"/>
    <lineage>
        <taxon>Eukaryota</taxon>
        <taxon>Sar</taxon>
        <taxon>Alveolata</taxon>
        <taxon>Ciliophora</taxon>
        <taxon>Intramacronucleata</taxon>
        <taxon>Oligohymenophorea</taxon>
        <taxon>Peniculida</taxon>
        <taxon>Parameciidae</taxon>
        <taxon>Paramecium</taxon>
    </lineage>
</organism>
<dbReference type="Proteomes" id="UP000688137">
    <property type="component" value="Unassembled WGS sequence"/>
</dbReference>
<evidence type="ECO:0008006" key="4">
    <source>
        <dbReference type="Google" id="ProtNLM"/>
    </source>
</evidence>
<keyword evidence="3" id="KW-1185">Reference proteome</keyword>
<dbReference type="AlphaFoldDB" id="A0A8S1M2C3"/>
<feature type="transmembrane region" description="Helical" evidence="1">
    <location>
        <begin position="236"/>
        <end position="259"/>
    </location>
</feature>
<keyword evidence="1" id="KW-1133">Transmembrane helix</keyword>
<sequence length="291" mass="33892">MKVDKDDRIQNFQDSDANIETNQSTLCEDHLDENMKNQQLSAALILSQNNQHERMIKKQSENSYLINNRTFQEQRQFILRTLCLIQFHLLGPLILCVFCMFKTFIVELLYDKEEQKFSFLFYISVALEIFILFSVTLSRKNARKTPYAQSAYVFFGIFLSFILAGLYSSTYYSENQNVGFIILALINIFQGSNAGALFYFATLKQKKSTLYSLPFICIFPLLLSLIYMFFMQNEILKIACWMIAIISIVLAILSVNALYQIIDGAFKLEKEQHCIATIFIYIKMIVFCKEF</sequence>
<comment type="caution">
    <text evidence="2">The sequence shown here is derived from an EMBL/GenBank/DDBJ whole genome shotgun (WGS) entry which is preliminary data.</text>
</comment>
<dbReference type="OMA" id="HCIATIF"/>
<feature type="transmembrane region" description="Helical" evidence="1">
    <location>
        <begin position="77"/>
        <end position="105"/>
    </location>
</feature>
<keyword evidence="1" id="KW-0472">Membrane</keyword>